<name>A0ACA9PCM0_9GLOM</name>
<accession>A0ACA9PCM0</accession>
<sequence length="101" mass="11889">STQYNNLGLLYLQEVIQINYITDEYKGPYNLATYILYKLAKAIYKEICISRYQKVANQIQQTPRQIENIDQVQLSISTNTRSNEDTEKQRTLKRLNAKLKI</sequence>
<keyword evidence="2" id="KW-1185">Reference proteome</keyword>
<proteinExistence type="predicted"/>
<reference evidence="1" key="1">
    <citation type="submission" date="2021-06" db="EMBL/GenBank/DDBJ databases">
        <authorList>
            <person name="Kallberg Y."/>
            <person name="Tangrot J."/>
            <person name="Rosling A."/>
        </authorList>
    </citation>
    <scope>NUCLEOTIDE SEQUENCE</scope>
    <source>
        <strain evidence="1">AU212A</strain>
    </source>
</reference>
<protein>
    <submittedName>
        <fullName evidence="1">5306_t:CDS:1</fullName>
    </submittedName>
</protein>
<evidence type="ECO:0000313" key="1">
    <source>
        <dbReference type="EMBL" id="CAG8698674.1"/>
    </source>
</evidence>
<gene>
    <name evidence="1" type="ORF">SCALOS_LOCUS10412</name>
</gene>
<dbReference type="Proteomes" id="UP000789860">
    <property type="component" value="Unassembled WGS sequence"/>
</dbReference>
<feature type="non-terminal residue" evidence="1">
    <location>
        <position position="1"/>
    </location>
</feature>
<comment type="caution">
    <text evidence="1">The sequence shown here is derived from an EMBL/GenBank/DDBJ whole genome shotgun (WGS) entry which is preliminary data.</text>
</comment>
<organism evidence="1 2">
    <name type="scientific">Scutellospora calospora</name>
    <dbReference type="NCBI Taxonomy" id="85575"/>
    <lineage>
        <taxon>Eukaryota</taxon>
        <taxon>Fungi</taxon>
        <taxon>Fungi incertae sedis</taxon>
        <taxon>Mucoromycota</taxon>
        <taxon>Glomeromycotina</taxon>
        <taxon>Glomeromycetes</taxon>
        <taxon>Diversisporales</taxon>
        <taxon>Gigasporaceae</taxon>
        <taxon>Scutellospora</taxon>
    </lineage>
</organism>
<dbReference type="EMBL" id="CAJVPM010038632">
    <property type="protein sequence ID" value="CAG8698674.1"/>
    <property type="molecule type" value="Genomic_DNA"/>
</dbReference>
<evidence type="ECO:0000313" key="2">
    <source>
        <dbReference type="Proteomes" id="UP000789860"/>
    </source>
</evidence>